<keyword evidence="4" id="KW-1185">Reference proteome</keyword>
<dbReference type="InterPro" id="IPR036195">
    <property type="entry name" value="AbfB_ABD_sf"/>
</dbReference>
<dbReference type="HOGENOM" id="CLU_081200_0_0_11"/>
<dbReference type="SUPFAM" id="SSF110221">
    <property type="entry name" value="AbfB domain"/>
    <property type="match status" value="1"/>
</dbReference>
<evidence type="ECO:0000313" key="3">
    <source>
        <dbReference type="EMBL" id="BAL90983.1"/>
    </source>
</evidence>
<evidence type="ECO:0000259" key="2">
    <source>
        <dbReference type="Pfam" id="PF05270"/>
    </source>
</evidence>
<dbReference type="AlphaFoldDB" id="I0HD96"/>
<dbReference type="InterPro" id="IPR007934">
    <property type="entry name" value="AbfB_ABD"/>
</dbReference>
<accession>I0HD96</accession>
<dbReference type="OrthoDB" id="3298420at2"/>
<dbReference type="CDD" id="cd23399">
    <property type="entry name" value="beta-trefoil_ABD_ABFB"/>
    <property type="match status" value="1"/>
</dbReference>
<name>I0HD96_ACTM4</name>
<feature type="compositionally biased region" description="Low complexity" evidence="1">
    <location>
        <begin position="130"/>
        <end position="153"/>
    </location>
</feature>
<feature type="domain" description="Alpha-L-arabinofuranosidase B arabinose-binding" evidence="2">
    <location>
        <begin position="172"/>
        <end position="291"/>
    </location>
</feature>
<reference evidence="3 4" key="1">
    <citation type="submission" date="2012-02" db="EMBL/GenBank/DDBJ databases">
        <title>Complete genome sequence of Actinoplanes missouriensis 431 (= NBRC 102363).</title>
        <authorList>
            <person name="Ohnishi Y."/>
            <person name="Ishikawa J."/>
            <person name="Sekine M."/>
            <person name="Hosoyama A."/>
            <person name="Harada T."/>
            <person name="Narita H."/>
            <person name="Hata T."/>
            <person name="Konno Y."/>
            <person name="Tutikane K."/>
            <person name="Fujita N."/>
            <person name="Horinouchi S."/>
            <person name="Hayakawa M."/>
        </authorList>
    </citation>
    <scope>NUCLEOTIDE SEQUENCE [LARGE SCALE GENOMIC DNA]</scope>
    <source>
        <strain evidence="4">ATCC 14538 / DSM 43046 / CBS 188.64 / JCM 3121 / NBRC 102363 / NCIMB 12654 / NRRL B-3342 / UNCC 431</strain>
    </source>
</reference>
<evidence type="ECO:0000256" key="1">
    <source>
        <dbReference type="SAM" id="MobiDB-lite"/>
    </source>
</evidence>
<dbReference type="eggNOG" id="COG3250">
    <property type="taxonomic scope" value="Bacteria"/>
</dbReference>
<feature type="region of interest" description="Disordered" evidence="1">
    <location>
        <begin position="1"/>
        <end position="48"/>
    </location>
</feature>
<dbReference type="GO" id="GO:0046373">
    <property type="term" value="P:L-arabinose metabolic process"/>
    <property type="evidence" value="ECO:0007669"/>
    <property type="project" value="InterPro"/>
</dbReference>
<dbReference type="PATRIC" id="fig|512565.3.peg.5761"/>
<dbReference type="STRING" id="512565.AMIS_57630"/>
<gene>
    <name evidence="3" type="ordered locus">AMIS_57630</name>
</gene>
<organism evidence="3 4">
    <name type="scientific">Actinoplanes missouriensis (strain ATCC 14538 / DSM 43046 / CBS 188.64 / JCM 3121 / NBRC 102363 / NCIMB 12654 / NRRL B-3342 / UNCC 431)</name>
    <dbReference type="NCBI Taxonomy" id="512565"/>
    <lineage>
        <taxon>Bacteria</taxon>
        <taxon>Bacillati</taxon>
        <taxon>Actinomycetota</taxon>
        <taxon>Actinomycetes</taxon>
        <taxon>Micromonosporales</taxon>
        <taxon>Micromonosporaceae</taxon>
        <taxon>Actinoplanes</taxon>
    </lineage>
</organism>
<dbReference type="Gene3D" id="2.80.10.50">
    <property type="match status" value="1"/>
</dbReference>
<dbReference type="EMBL" id="AP012319">
    <property type="protein sequence ID" value="BAL90983.1"/>
    <property type="molecule type" value="Genomic_DNA"/>
</dbReference>
<feature type="region of interest" description="Disordered" evidence="1">
    <location>
        <begin position="102"/>
        <end position="160"/>
    </location>
</feature>
<dbReference type="Pfam" id="PF05270">
    <property type="entry name" value="AbfB"/>
    <property type="match status" value="1"/>
</dbReference>
<dbReference type="Proteomes" id="UP000007882">
    <property type="component" value="Chromosome"/>
</dbReference>
<dbReference type="GO" id="GO:0046556">
    <property type="term" value="F:alpha-L-arabinofuranosidase activity"/>
    <property type="evidence" value="ECO:0007669"/>
    <property type="project" value="InterPro"/>
</dbReference>
<evidence type="ECO:0000313" key="4">
    <source>
        <dbReference type="Proteomes" id="UP000007882"/>
    </source>
</evidence>
<proteinExistence type="predicted"/>
<dbReference type="RefSeq" id="WP_014445871.1">
    <property type="nucleotide sequence ID" value="NC_017093.1"/>
</dbReference>
<protein>
    <submittedName>
        <fullName evidence="3">Putative alpha-L-arabinofuranosidase</fullName>
    </submittedName>
</protein>
<sequence>MPEDENGLRVGGWVPPYSDPRTGGSPAARPALPRGSQRPALGPGQGPPPHSIRHLFILAAAAALGCAATALVALNTGGETPAPVAQQSAASQQGWPAFPLEPEETIPLLPKPSPSRSHSRAVTPVATRVSSASPPAKPGATPASPTAGPAGPTAPQPVSLTAGATAGLELVDQPGQWVRHRNFAGRVDPISAAGSDGDRADSRFVIRTGRAASNCFSFESVNFPGYYLRHRDFRIELTRAEQSELFDEDSTFCAESIRNGAALTLRSHNYPSRHIAVNGERLVIAESGAAAFRPQPPL</sequence>
<dbReference type="KEGG" id="ams:AMIS_57630"/>